<evidence type="ECO:0000313" key="2">
    <source>
        <dbReference type="Proteomes" id="UP000633814"/>
    </source>
</evidence>
<comment type="caution">
    <text evidence="1">The sequence shown here is derived from an EMBL/GenBank/DDBJ whole genome shotgun (WGS) entry which is preliminary data.</text>
</comment>
<dbReference type="Proteomes" id="UP000633814">
    <property type="component" value="Unassembled WGS sequence"/>
</dbReference>
<organism evidence="1 2">
    <name type="scientific">Alishewanella maricola</name>
    <dbReference type="NCBI Taxonomy" id="2795740"/>
    <lineage>
        <taxon>Bacteria</taxon>
        <taxon>Pseudomonadati</taxon>
        <taxon>Pseudomonadota</taxon>
        <taxon>Gammaproteobacteria</taxon>
        <taxon>Alteromonadales</taxon>
        <taxon>Alteromonadaceae</taxon>
        <taxon>Alishewanella</taxon>
    </lineage>
</organism>
<sequence>MELEKIRIILAKAPDGATHCTDTVPSMNLYAKVVHLGGFYVSLGNKWEPYPVYAGVHLLSDLQTIIEAKEHIAELEKWIAAIADDHPQIPDWIQQSARSLLAKGGEL</sequence>
<dbReference type="RefSeq" id="WP_226750326.1">
    <property type="nucleotide sequence ID" value="NZ_JAEINI020000002.1"/>
</dbReference>
<reference evidence="1 2" key="1">
    <citation type="submission" date="2021-10" db="EMBL/GenBank/DDBJ databases">
        <title>Alishewanella koreense sp. nov. isolated from seawater of southwestern coast in South Korea and the proposal for the reclassification of Rheinheimera perlucida and Rheinheimera tuosuensis as Arsukibacterium perlucida and Arsukibacterium tuosuensis.</title>
        <authorList>
            <person name="Kim K.H."/>
            <person name="Ruan W."/>
            <person name="Kim K.R."/>
            <person name="Baek J.H."/>
            <person name="Jeon C.O."/>
        </authorList>
    </citation>
    <scope>NUCLEOTIDE SEQUENCE [LARGE SCALE GENOMIC DNA]</scope>
    <source>
        <strain evidence="1 2">16-MA</strain>
    </source>
</reference>
<proteinExistence type="predicted"/>
<dbReference type="EMBL" id="JAEINI020000002">
    <property type="protein sequence ID" value="MCB5226240.1"/>
    <property type="molecule type" value="Genomic_DNA"/>
</dbReference>
<gene>
    <name evidence="1" type="ORF">JAO78_005360</name>
</gene>
<keyword evidence="2" id="KW-1185">Reference proteome</keyword>
<accession>A0ABS8C1Q4</accession>
<evidence type="ECO:0000313" key="1">
    <source>
        <dbReference type="EMBL" id="MCB5226240.1"/>
    </source>
</evidence>
<protein>
    <submittedName>
        <fullName evidence="1">Uncharacterized protein</fullName>
    </submittedName>
</protein>
<name>A0ABS8C1Q4_9ALTE</name>